<feature type="compositionally biased region" description="Low complexity" evidence="2">
    <location>
        <begin position="321"/>
        <end position="331"/>
    </location>
</feature>
<protein>
    <submittedName>
        <fullName evidence="3">Uncharacterized protein</fullName>
    </submittedName>
</protein>
<evidence type="ECO:0000313" key="3">
    <source>
        <dbReference type="EMBL" id="ELY48966.1"/>
    </source>
</evidence>
<evidence type="ECO:0000256" key="2">
    <source>
        <dbReference type="SAM" id="MobiDB-lite"/>
    </source>
</evidence>
<dbReference type="STRING" id="1227499.C493_21256"/>
<proteinExistence type="predicted"/>
<reference evidence="3 4" key="1">
    <citation type="journal article" date="2014" name="PLoS Genet.">
        <title>Phylogenetically driven sequencing of extremely halophilic archaea reveals strategies for static and dynamic osmo-response.</title>
        <authorList>
            <person name="Becker E.A."/>
            <person name="Seitzer P.M."/>
            <person name="Tritt A."/>
            <person name="Larsen D."/>
            <person name="Krusor M."/>
            <person name="Yao A.I."/>
            <person name="Wu D."/>
            <person name="Madern D."/>
            <person name="Eisen J.A."/>
            <person name="Darling A.E."/>
            <person name="Facciotti M.T."/>
        </authorList>
    </citation>
    <scope>NUCLEOTIDE SEQUENCE [LARGE SCALE GENOMIC DNA]</scope>
    <source>
        <strain evidence="3 4">JCM 12255</strain>
    </source>
</reference>
<dbReference type="InterPro" id="IPR058321">
    <property type="entry name" value="DUF8008"/>
</dbReference>
<sequence length="356" mass="40082">MPSPRSTPTESSADRTLAEQFHDLRERLESLEADLERKDERIADLERDRDRLRETVARLAERTDDLEGRATDCERTTERLEGLADAICNKAGANKDRVAELQSRELEKGAHLRAEHVDEHAVAVADGRLERITKDDGRAYYRLPESADPLERGGDVSLSFGDLLPIQQLARMDEDRRRAAANSLPTRLAAKLWQARADPSVGDDPWDRGCKDVAEYVKASDLRHWIRRQEPGVSESYAKKLVSRTIDAALDLSKNRLAVRRKTERKNGLEYTERRLVLPADASIPGETPRNETTQNETTRGETDRSETMRNETNRSETSRTETNQNATTRNETTRGETTDTGDPDPSDPETGGVHG</sequence>
<gene>
    <name evidence="3" type="ORF">C493_21256</name>
</gene>
<name>L9WIA6_9EURY</name>
<evidence type="ECO:0000256" key="1">
    <source>
        <dbReference type="SAM" id="Coils"/>
    </source>
</evidence>
<evidence type="ECO:0000313" key="4">
    <source>
        <dbReference type="Proteomes" id="UP000011602"/>
    </source>
</evidence>
<dbReference type="RefSeq" id="WP_007261497.1">
    <property type="nucleotide sequence ID" value="NZ_AOHZ01000106.1"/>
</dbReference>
<dbReference type="EMBL" id="AOHZ01000106">
    <property type="protein sequence ID" value="ELY48966.1"/>
    <property type="molecule type" value="Genomic_DNA"/>
</dbReference>
<feature type="compositionally biased region" description="Basic and acidic residues" evidence="2">
    <location>
        <begin position="299"/>
        <end position="320"/>
    </location>
</feature>
<organism evidence="3 4">
    <name type="scientific">Natronolimnohabitans innermongolicus JCM 12255</name>
    <dbReference type="NCBI Taxonomy" id="1227499"/>
    <lineage>
        <taxon>Archaea</taxon>
        <taxon>Methanobacteriati</taxon>
        <taxon>Methanobacteriota</taxon>
        <taxon>Stenosarchaea group</taxon>
        <taxon>Halobacteria</taxon>
        <taxon>Halobacteriales</taxon>
        <taxon>Natrialbaceae</taxon>
        <taxon>Natronolimnohabitans</taxon>
    </lineage>
</organism>
<feature type="region of interest" description="Disordered" evidence="2">
    <location>
        <begin position="270"/>
        <end position="356"/>
    </location>
</feature>
<dbReference type="Proteomes" id="UP000011602">
    <property type="component" value="Unassembled WGS sequence"/>
</dbReference>
<keyword evidence="4" id="KW-1185">Reference proteome</keyword>
<accession>L9WIA6</accession>
<dbReference type="AlphaFoldDB" id="L9WIA6"/>
<keyword evidence="1" id="KW-0175">Coiled coil</keyword>
<feature type="coiled-coil region" evidence="1">
    <location>
        <begin position="14"/>
        <end position="69"/>
    </location>
</feature>
<dbReference type="eggNOG" id="arCOG03730">
    <property type="taxonomic scope" value="Archaea"/>
</dbReference>
<comment type="caution">
    <text evidence="3">The sequence shown here is derived from an EMBL/GenBank/DDBJ whole genome shotgun (WGS) entry which is preliminary data.</text>
</comment>
<dbReference type="Pfam" id="PF26032">
    <property type="entry name" value="DUF8008"/>
    <property type="match status" value="1"/>
</dbReference>
<dbReference type="PATRIC" id="fig|1227499.3.peg.4361"/>